<keyword evidence="1" id="KW-1133">Transmembrane helix</keyword>
<sequence length="152" mass="16618">NKVVKESTILPIPFTSFLSELSGRVFHFSLLLSQVIGFRSGKTAMFIAMVGILSLVTQTVFLSILMRSLGNKNTILGLGFQMFTFAGSVLNLKSRGGITATMSSVTILLVSALLSCWGVLTGTRELCDGLRPADNGFIFHMVYLEHPNWLQN</sequence>
<name>A0A8J6DWN5_GALPY</name>
<dbReference type="OrthoDB" id="419616at2759"/>
<organism evidence="2 3">
    <name type="scientific">Galemys pyrenaicus</name>
    <name type="common">Iberian desman</name>
    <name type="synonym">Pyrenean desman</name>
    <dbReference type="NCBI Taxonomy" id="202257"/>
    <lineage>
        <taxon>Eukaryota</taxon>
        <taxon>Metazoa</taxon>
        <taxon>Chordata</taxon>
        <taxon>Craniata</taxon>
        <taxon>Vertebrata</taxon>
        <taxon>Euteleostomi</taxon>
        <taxon>Mammalia</taxon>
        <taxon>Eutheria</taxon>
        <taxon>Laurasiatheria</taxon>
        <taxon>Eulipotyphla</taxon>
        <taxon>Talpidae</taxon>
        <taxon>Galemys</taxon>
    </lineage>
</organism>
<evidence type="ECO:0000313" key="2">
    <source>
        <dbReference type="EMBL" id="KAG8524677.1"/>
    </source>
</evidence>
<accession>A0A8J6DWN5</accession>
<keyword evidence="1" id="KW-0472">Membrane</keyword>
<feature type="non-terminal residue" evidence="2">
    <location>
        <position position="152"/>
    </location>
</feature>
<keyword evidence="1" id="KW-0812">Transmembrane</keyword>
<protein>
    <submittedName>
        <fullName evidence="2">Hippocampus abundant transcript-like protein 1</fullName>
    </submittedName>
</protein>
<reference evidence="2" key="1">
    <citation type="journal article" date="2021" name="Evol. Appl.">
        <title>The genome of the Pyrenean desman and the effects of bottlenecks and inbreeding on the genomic landscape of an endangered species.</title>
        <authorList>
            <person name="Escoda L."/>
            <person name="Castresana J."/>
        </authorList>
    </citation>
    <scope>NUCLEOTIDE SEQUENCE</scope>
    <source>
        <strain evidence="2">IBE-C5619</strain>
    </source>
</reference>
<gene>
    <name evidence="2" type="ORF">J0S82_006539</name>
</gene>
<dbReference type="AlphaFoldDB" id="A0A8J6DWN5"/>
<evidence type="ECO:0000256" key="1">
    <source>
        <dbReference type="SAM" id="Phobius"/>
    </source>
</evidence>
<dbReference type="Proteomes" id="UP000700334">
    <property type="component" value="Unassembled WGS sequence"/>
</dbReference>
<comment type="caution">
    <text evidence="2">The sequence shown here is derived from an EMBL/GenBank/DDBJ whole genome shotgun (WGS) entry which is preliminary data.</text>
</comment>
<keyword evidence="3" id="KW-1185">Reference proteome</keyword>
<feature type="transmembrane region" description="Helical" evidence="1">
    <location>
        <begin position="98"/>
        <end position="120"/>
    </location>
</feature>
<dbReference type="EMBL" id="JAGFMF010011381">
    <property type="protein sequence ID" value="KAG8524677.1"/>
    <property type="molecule type" value="Genomic_DNA"/>
</dbReference>
<proteinExistence type="predicted"/>
<feature type="transmembrane region" description="Helical" evidence="1">
    <location>
        <begin position="44"/>
        <end position="66"/>
    </location>
</feature>
<evidence type="ECO:0000313" key="3">
    <source>
        <dbReference type="Proteomes" id="UP000700334"/>
    </source>
</evidence>